<dbReference type="InterPro" id="IPR036390">
    <property type="entry name" value="WH_DNA-bd_sf"/>
</dbReference>
<organism evidence="6 7">
    <name type="scientific">Paraburkholderia phytofirmans</name>
    <dbReference type="NCBI Taxonomy" id="261302"/>
    <lineage>
        <taxon>Bacteria</taxon>
        <taxon>Pseudomonadati</taxon>
        <taxon>Pseudomonadota</taxon>
        <taxon>Betaproteobacteria</taxon>
        <taxon>Burkholderiales</taxon>
        <taxon>Burkholderiaceae</taxon>
        <taxon>Paraburkholderia</taxon>
    </lineage>
</organism>
<keyword evidence="1" id="KW-0805">Transcription regulation</keyword>
<dbReference type="RefSeq" id="WP_408262433.1">
    <property type="nucleotide sequence ID" value="NZ_JAQQCK010000006.1"/>
</dbReference>
<evidence type="ECO:0000256" key="1">
    <source>
        <dbReference type="ARBA" id="ARBA00023015"/>
    </source>
</evidence>
<feature type="domain" description="HTH gntR-type" evidence="5">
    <location>
        <begin position="11"/>
        <end position="79"/>
    </location>
</feature>
<keyword evidence="3" id="KW-0804">Transcription</keyword>
<dbReference type="InterPro" id="IPR036388">
    <property type="entry name" value="WH-like_DNA-bd_sf"/>
</dbReference>
<dbReference type="Pfam" id="PF00392">
    <property type="entry name" value="GntR"/>
    <property type="match status" value="1"/>
</dbReference>
<feature type="region of interest" description="Disordered" evidence="4">
    <location>
        <begin position="240"/>
        <end position="259"/>
    </location>
</feature>
<dbReference type="CDD" id="cd07377">
    <property type="entry name" value="WHTH_GntR"/>
    <property type="match status" value="1"/>
</dbReference>
<dbReference type="InterPro" id="IPR000524">
    <property type="entry name" value="Tscrpt_reg_HTH_GntR"/>
</dbReference>
<name>A0ABW9BHG6_9BURK</name>
<dbReference type="EMBL" id="JAQQDR010000006">
    <property type="protein sequence ID" value="MFM0239866.1"/>
    <property type="molecule type" value="Genomic_DNA"/>
</dbReference>
<dbReference type="Gene3D" id="1.10.10.10">
    <property type="entry name" value="Winged helix-like DNA-binding domain superfamily/Winged helix DNA-binding domain"/>
    <property type="match status" value="1"/>
</dbReference>
<dbReference type="SUPFAM" id="SSF46785">
    <property type="entry name" value="Winged helix' DNA-binding domain"/>
    <property type="match status" value="1"/>
</dbReference>
<dbReference type="PANTHER" id="PTHR43537:SF5">
    <property type="entry name" value="UXU OPERON TRANSCRIPTIONAL REGULATOR"/>
    <property type="match status" value="1"/>
</dbReference>
<dbReference type="Proteomes" id="UP001629274">
    <property type="component" value="Unassembled WGS sequence"/>
</dbReference>
<dbReference type="InterPro" id="IPR011711">
    <property type="entry name" value="GntR_C"/>
</dbReference>
<keyword evidence="7" id="KW-1185">Reference proteome</keyword>
<sequence>MELTSAATREATPRAELVGKMLAFFKERGFESGERLPSERALAERFGVGRNALREALSTLSALRVIESRPNSGIYLRRMSTDSSFETIVLLTEMGSEPSMREVKETLEVRWALELRAVQLACERRTEADLDGLVSIIDATKAVLANKGNISVQDTAFHMALARCTHNEVLVRLLNSFYRISESRRFALFSDSARGEISAEHHAKLYEAVKKRDTKKATILMEGHFASAVDAWNEILGDEDAPAVKPAKPRTKRPTGQTD</sequence>
<keyword evidence="2" id="KW-0238">DNA-binding</keyword>
<gene>
    <name evidence="6" type="ORF">PQR03_17205</name>
</gene>
<evidence type="ECO:0000259" key="5">
    <source>
        <dbReference type="PROSITE" id="PS50949"/>
    </source>
</evidence>
<dbReference type="SMART" id="SM00345">
    <property type="entry name" value="HTH_GNTR"/>
    <property type="match status" value="1"/>
</dbReference>
<dbReference type="PRINTS" id="PR00035">
    <property type="entry name" value="HTHGNTR"/>
</dbReference>
<evidence type="ECO:0000256" key="2">
    <source>
        <dbReference type="ARBA" id="ARBA00023125"/>
    </source>
</evidence>
<evidence type="ECO:0000313" key="7">
    <source>
        <dbReference type="Proteomes" id="UP001629274"/>
    </source>
</evidence>
<dbReference type="InterPro" id="IPR008920">
    <property type="entry name" value="TF_FadR/GntR_C"/>
</dbReference>
<evidence type="ECO:0000256" key="4">
    <source>
        <dbReference type="SAM" id="MobiDB-lite"/>
    </source>
</evidence>
<accession>A0ABW9BHG6</accession>
<protein>
    <submittedName>
        <fullName evidence="6">FadR/GntR family transcriptional regulator</fullName>
    </submittedName>
</protein>
<proteinExistence type="predicted"/>
<comment type="caution">
    <text evidence="6">The sequence shown here is derived from an EMBL/GenBank/DDBJ whole genome shotgun (WGS) entry which is preliminary data.</text>
</comment>
<dbReference type="SMART" id="SM00895">
    <property type="entry name" value="FCD"/>
    <property type="match status" value="1"/>
</dbReference>
<dbReference type="SUPFAM" id="SSF48008">
    <property type="entry name" value="GntR ligand-binding domain-like"/>
    <property type="match status" value="1"/>
</dbReference>
<dbReference type="PROSITE" id="PS50949">
    <property type="entry name" value="HTH_GNTR"/>
    <property type="match status" value="1"/>
</dbReference>
<dbReference type="Gene3D" id="1.20.120.530">
    <property type="entry name" value="GntR ligand-binding domain-like"/>
    <property type="match status" value="1"/>
</dbReference>
<reference evidence="6 7" key="1">
    <citation type="journal article" date="2024" name="Chem. Sci.">
        <title>Discovery of megapolipeptins by genome mining of a Burkholderiales bacteria collection.</title>
        <authorList>
            <person name="Paulo B.S."/>
            <person name="Recchia M.J.J."/>
            <person name="Lee S."/>
            <person name="Fergusson C.H."/>
            <person name="Romanowski S.B."/>
            <person name="Hernandez A."/>
            <person name="Krull N."/>
            <person name="Liu D.Y."/>
            <person name="Cavanagh H."/>
            <person name="Bos A."/>
            <person name="Gray C.A."/>
            <person name="Murphy B.T."/>
            <person name="Linington R.G."/>
            <person name="Eustaquio A.S."/>
        </authorList>
    </citation>
    <scope>NUCLEOTIDE SEQUENCE [LARGE SCALE GENOMIC DNA]</scope>
    <source>
        <strain evidence="6 7">RL17-351-BIE-A</strain>
    </source>
</reference>
<evidence type="ECO:0000313" key="6">
    <source>
        <dbReference type="EMBL" id="MFM0239866.1"/>
    </source>
</evidence>
<dbReference type="PANTHER" id="PTHR43537">
    <property type="entry name" value="TRANSCRIPTIONAL REGULATOR, GNTR FAMILY"/>
    <property type="match status" value="1"/>
</dbReference>
<evidence type="ECO:0000256" key="3">
    <source>
        <dbReference type="ARBA" id="ARBA00023163"/>
    </source>
</evidence>
<dbReference type="Pfam" id="PF07729">
    <property type="entry name" value="FCD"/>
    <property type="match status" value="1"/>
</dbReference>